<keyword evidence="2" id="KW-1185">Reference proteome</keyword>
<dbReference type="Ensembl" id="ENSANAT00000040600.1">
    <property type="protein sequence ID" value="ENSANAP00000022701.1"/>
    <property type="gene ID" value="ENSANAG00000029108.1"/>
</dbReference>
<dbReference type="AlphaFoldDB" id="A0A2K5DP04"/>
<proteinExistence type="predicted"/>
<evidence type="ECO:0000313" key="2">
    <source>
        <dbReference type="Proteomes" id="UP000233020"/>
    </source>
</evidence>
<reference evidence="1" key="2">
    <citation type="submission" date="2025-09" db="UniProtKB">
        <authorList>
            <consortium name="Ensembl"/>
        </authorList>
    </citation>
    <scope>IDENTIFICATION</scope>
</reference>
<dbReference type="GeneTree" id="ENSGT00910000147252"/>
<dbReference type="Proteomes" id="UP000233020">
    <property type="component" value="Unplaced"/>
</dbReference>
<evidence type="ECO:0000313" key="1">
    <source>
        <dbReference type="Ensembl" id="ENSANAP00000022701.1"/>
    </source>
</evidence>
<accession>A0A2K5DP04</accession>
<dbReference type="OMA" id="WCFLEFP"/>
<sequence length="126" mass="13644">MRATREKSHSQLGGPTSGWLWKNLRVRGSKSAHPTCAPPECHEEISLNVSSRGNCRPKGVTSPQMCLLDSSTNATKASPLLSYEEGKTCACKTWAALERGVFCSFLSHGFPSPPFFGQSCVCDLIP</sequence>
<protein>
    <submittedName>
        <fullName evidence="1">Uncharacterized protein</fullName>
    </submittedName>
</protein>
<name>A0A2K5DP04_AOTNA</name>
<reference evidence="1" key="1">
    <citation type="submission" date="2025-08" db="UniProtKB">
        <authorList>
            <consortium name="Ensembl"/>
        </authorList>
    </citation>
    <scope>IDENTIFICATION</scope>
</reference>
<organism evidence="1 2">
    <name type="scientific">Aotus nancymaae</name>
    <name type="common">Ma's night monkey</name>
    <dbReference type="NCBI Taxonomy" id="37293"/>
    <lineage>
        <taxon>Eukaryota</taxon>
        <taxon>Metazoa</taxon>
        <taxon>Chordata</taxon>
        <taxon>Craniata</taxon>
        <taxon>Vertebrata</taxon>
        <taxon>Euteleostomi</taxon>
        <taxon>Mammalia</taxon>
        <taxon>Eutheria</taxon>
        <taxon>Euarchontoglires</taxon>
        <taxon>Primates</taxon>
        <taxon>Haplorrhini</taxon>
        <taxon>Platyrrhini</taxon>
        <taxon>Aotidae</taxon>
        <taxon>Aotus</taxon>
    </lineage>
</organism>